<evidence type="ECO:0000313" key="4">
    <source>
        <dbReference type="Proteomes" id="UP000030750"/>
    </source>
</evidence>
<name>U6M1X2_9EIME</name>
<accession>U6M1X2</accession>
<feature type="region of interest" description="Disordered" evidence="1">
    <location>
        <begin position="186"/>
        <end position="238"/>
    </location>
</feature>
<dbReference type="SUPFAM" id="SSF54160">
    <property type="entry name" value="Chromo domain-like"/>
    <property type="match status" value="1"/>
</dbReference>
<proteinExistence type="predicted"/>
<reference evidence="3" key="1">
    <citation type="submission" date="2013-10" db="EMBL/GenBank/DDBJ databases">
        <title>Genomic analysis of the causative agents of coccidiosis in chickens.</title>
        <authorList>
            <person name="Reid A.J."/>
            <person name="Blake D."/>
            <person name="Billington K."/>
            <person name="Browne H."/>
            <person name="Dunn M."/>
            <person name="Hung S."/>
            <person name="Kawahara F."/>
            <person name="Miranda-Saavedra D."/>
            <person name="Mourier T."/>
            <person name="Nagra H."/>
            <person name="Otto T.D."/>
            <person name="Rawlings N."/>
            <person name="Sanchez A."/>
            <person name="Sanders M."/>
            <person name="Subramaniam C."/>
            <person name="Tay Y."/>
            <person name="Dear P."/>
            <person name="Doerig C."/>
            <person name="Gruber A."/>
            <person name="Parkinson J."/>
            <person name="Shirley M."/>
            <person name="Wan K.L."/>
            <person name="Berriman M."/>
            <person name="Tomley F."/>
            <person name="Pain A."/>
        </authorList>
    </citation>
    <scope>NUCLEOTIDE SEQUENCE [LARGE SCALE GENOMIC DNA]</scope>
    <source>
        <strain evidence="3">Houghton</strain>
    </source>
</reference>
<dbReference type="InterPro" id="IPR056924">
    <property type="entry name" value="SH3_Tf2-1"/>
</dbReference>
<organism evidence="3 4">
    <name type="scientific">Eimeria brunetti</name>
    <dbReference type="NCBI Taxonomy" id="51314"/>
    <lineage>
        <taxon>Eukaryota</taxon>
        <taxon>Sar</taxon>
        <taxon>Alveolata</taxon>
        <taxon>Apicomplexa</taxon>
        <taxon>Conoidasida</taxon>
        <taxon>Coccidia</taxon>
        <taxon>Eucoccidiorida</taxon>
        <taxon>Eimeriorina</taxon>
        <taxon>Eimeriidae</taxon>
        <taxon>Eimeria</taxon>
    </lineage>
</organism>
<dbReference type="Gene3D" id="2.40.50.40">
    <property type="match status" value="1"/>
</dbReference>
<dbReference type="VEuPathDB" id="ToxoDB:EBH_0075240"/>
<sequence>MARPLVELTKKDAPFVWTKKHTAAVKALKHTLYADTRRRDVTYTPGDLVWVSSRNLPGLNQCSNFEPRFRGPFPINERIGQVAHRVALPPTYTCHSVFHVSQFVPDRPRDPQKTTKEAAVGWLPVTDPDGRPTHYYEVDYILPQRGTGPAAQYLIKWRGVQEDQATWEPASHLTHCPARLRAWRRHHRKAQRAPRVVPAAAAPDALSPEKTASPTPRGGKVERQPPYSRSTCNSTPPV</sequence>
<gene>
    <name evidence="3" type="ORF">EBH_0075240</name>
</gene>
<reference evidence="3" key="2">
    <citation type="submission" date="2013-10" db="EMBL/GenBank/DDBJ databases">
        <authorList>
            <person name="Aslett M."/>
        </authorList>
    </citation>
    <scope>NUCLEOTIDE SEQUENCE [LARGE SCALE GENOMIC DNA]</scope>
    <source>
        <strain evidence="3">Houghton</strain>
    </source>
</reference>
<dbReference type="AlphaFoldDB" id="U6M1X2"/>
<keyword evidence="4" id="KW-1185">Reference proteome</keyword>
<dbReference type="CDD" id="cd00024">
    <property type="entry name" value="CD_CSD"/>
    <property type="match status" value="1"/>
</dbReference>
<evidence type="ECO:0000256" key="1">
    <source>
        <dbReference type="SAM" id="MobiDB-lite"/>
    </source>
</evidence>
<feature type="compositionally biased region" description="Polar residues" evidence="1">
    <location>
        <begin position="227"/>
        <end position="238"/>
    </location>
</feature>
<dbReference type="InterPro" id="IPR016197">
    <property type="entry name" value="Chromo-like_dom_sf"/>
</dbReference>
<dbReference type="InterPro" id="IPR023780">
    <property type="entry name" value="Chromo_domain"/>
</dbReference>
<dbReference type="PROSITE" id="PS50013">
    <property type="entry name" value="CHROMO_2"/>
    <property type="match status" value="1"/>
</dbReference>
<evidence type="ECO:0000313" key="3">
    <source>
        <dbReference type="EMBL" id="CDJ54060.1"/>
    </source>
</evidence>
<evidence type="ECO:0000259" key="2">
    <source>
        <dbReference type="PROSITE" id="PS50013"/>
    </source>
</evidence>
<protein>
    <submittedName>
        <fullName evidence="3">Pol protein, related</fullName>
    </submittedName>
</protein>
<dbReference type="Proteomes" id="UP000030750">
    <property type="component" value="Unassembled WGS sequence"/>
</dbReference>
<feature type="compositionally biased region" description="Low complexity" evidence="1">
    <location>
        <begin position="193"/>
        <end position="205"/>
    </location>
</feature>
<dbReference type="SMART" id="SM00298">
    <property type="entry name" value="CHROMO"/>
    <property type="match status" value="1"/>
</dbReference>
<dbReference type="Pfam" id="PF24626">
    <property type="entry name" value="SH3_Tf2-1"/>
    <property type="match status" value="1"/>
</dbReference>
<feature type="domain" description="Chromo" evidence="2">
    <location>
        <begin position="136"/>
        <end position="195"/>
    </location>
</feature>
<dbReference type="InterPro" id="IPR000953">
    <property type="entry name" value="Chromo/chromo_shadow_dom"/>
</dbReference>
<dbReference type="EMBL" id="HG713583">
    <property type="protein sequence ID" value="CDJ54060.1"/>
    <property type="molecule type" value="Genomic_DNA"/>
</dbReference>
<dbReference type="Pfam" id="PF00385">
    <property type="entry name" value="Chromo"/>
    <property type="match status" value="1"/>
</dbReference>
<dbReference type="OrthoDB" id="346468at2759"/>